<dbReference type="Proteomes" id="UP000318017">
    <property type="component" value="Chromosome"/>
</dbReference>
<dbReference type="Pfam" id="PF03927">
    <property type="entry name" value="NapD"/>
    <property type="match status" value="1"/>
</dbReference>
<evidence type="ECO:0000313" key="2">
    <source>
        <dbReference type="Proteomes" id="UP000318017"/>
    </source>
</evidence>
<gene>
    <name evidence="1" type="ORF">Q31a_45780</name>
</gene>
<name>A0A518GC78_9BACT</name>
<dbReference type="Gene3D" id="3.30.70.920">
    <property type="match status" value="1"/>
</dbReference>
<evidence type="ECO:0008006" key="3">
    <source>
        <dbReference type="Google" id="ProtNLM"/>
    </source>
</evidence>
<dbReference type="EMBL" id="CP036298">
    <property type="protein sequence ID" value="QDV26206.1"/>
    <property type="molecule type" value="Genomic_DNA"/>
</dbReference>
<dbReference type="InterPro" id="IPR005623">
    <property type="entry name" value="Chaperone_NapD_NO3_reduct"/>
</dbReference>
<dbReference type="AlphaFoldDB" id="A0A518GC78"/>
<evidence type="ECO:0000313" key="1">
    <source>
        <dbReference type="EMBL" id="QDV26206.1"/>
    </source>
</evidence>
<sequence length="92" mass="10070">MIASVVATLEERVRPRQEIIHEISQMPDVEVGETVASGNRIPITIDSSSPNALEEITRRMQACEGVALVDIVFVHFENEPDESLAPATEGIN</sequence>
<protein>
    <recommendedName>
        <fullName evidence="3">Chaperone NapD</fullName>
    </recommendedName>
</protein>
<reference evidence="1 2" key="1">
    <citation type="submission" date="2019-02" db="EMBL/GenBank/DDBJ databases">
        <title>Deep-cultivation of Planctomycetes and their phenomic and genomic characterization uncovers novel biology.</title>
        <authorList>
            <person name="Wiegand S."/>
            <person name="Jogler M."/>
            <person name="Boedeker C."/>
            <person name="Pinto D."/>
            <person name="Vollmers J."/>
            <person name="Rivas-Marin E."/>
            <person name="Kohn T."/>
            <person name="Peeters S.H."/>
            <person name="Heuer A."/>
            <person name="Rast P."/>
            <person name="Oberbeckmann S."/>
            <person name="Bunk B."/>
            <person name="Jeske O."/>
            <person name="Meyerdierks A."/>
            <person name="Storesund J.E."/>
            <person name="Kallscheuer N."/>
            <person name="Luecker S."/>
            <person name="Lage O.M."/>
            <person name="Pohl T."/>
            <person name="Merkel B.J."/>
            <person name="Hornburger P."/>
            <person name="Mueller R.-W."/>
            <person name="Bruemmer F."/>
            <person name="Labrenz M."/>
            <person name="Spormann A.M."/>
            <person name="Op den Camp H."/>
            <person name="Overmann J."/>
            <person name="Amann R."/>
            <person name="Jetten M.S.M."/>
            <person name="Mascher T."/>
            <person name="Medema M.H."/>
            <person name="Devos D.P."/>
            <person name="Kaster A.-K."/>
            <person name="Ovreas L."/>
            <person name="Rohde M."/>
            <person name="Galperin M.Y."/>
            <person name="Jogler C."/>
        </authorList>
    </citation>
    <scope>NUCLEOTIDE SEQUENCE [LARGE SCALE GENOMIC DNA]</scope>
    <source>
        <strain evidence="1 2">Q31a</strain>
    </source>
</reference>
<proteinExistence type="predicted"/>
<accession>A0A518GC78</accession>
<dbReference type="KEGG" id="ahel:Q31a_45780"/>
<keyword evidence="2" id="KW-1185">Reference proteome</keyword>
<dbReference type="RefSeq" id="WP_145082183.1">
    <property type="nucleotide sequence ID" value="NZ_CP036298.1"/>
</dbReference>
<organism evidence="1 2">
    <name type="scientific">Aureliella helgolandensis</name>
    <dbReference type="NCBI Taxonomy" id="2527968"/>
    <lineage>
        <taxon>Bacteria</taxon>
        <taxon>Pseudomonadati</taxon>
        <taxon>Planctomycetota</taxon>
        <taxon>Planctomycetia</taxon>
        <taxon>Pirellulales</taxon>
        <taxon>Pirellulaceae</taxon>
        <taxon>Aureliella</taxon>
    </lineage>
</organism>
<dbReference type="OrthoDB" id="288852at2"/>